<evidence type="ECO:0000313" key="2">
    <source>
        <dbReference type="EMBL" id="CAE7770368.1"/>
    </source>
</evidence>
<dbReference type="OrthoDB" id="436143at2759"/>
<keyword evidence="1" id="KW-1133">Transmembrane helix</keyword>
<gene>
    <name evidence="2" type="ORF">SPIL2461_LOCUS22682</name>
</gene>
<evidence type="ECO:0000313" key="3">
    <source>
        <dbReference type="Proteomes" id="UP000649617"/>
    </source>
</evidence>
<dbReference type="AlphaFoldDB" id="A0A812Y7W3"/>
<keyword evidence="1" id="KW-0812">Transmembrane</keyword>
<organism evidence="2 3">
    <name type="scientific">Symbiodinium pilosum</name>
    <name type="common">Dinoflagellate</name>
    <dbReference type="NCBI Taxonomy" id="2952"/>
    <lineage>
        <taxon>Eukaryota</taxon>
        <taxon>Sar</taxon>
        <taxon>Alveolata</taxon>
        <taxon>Dinophyceae</taxon>
        <taxon>Suessiales</taxon>
        <taxon>Symbiodiniaceae</taxon>
        <taxon>Symbiodinium</taxon>
    </lineage>
</organism>
<dbReference type="EMBL" id="CAJNIZ010047549">
    <property type="protein sequence ID" value="CAE7770368.1"/>
    <property type="molecule type" value="Genomic_DNA"/>
</dbReference>
<feature type="transmembrane region" description="Helical" evidence="1">
    <location>
        <begin position="279"/>
        <end position="298"/>
    </location>
</feature>
<reference evidence="2" key="1">
    <citation type="submission" date="2021-02" db="EMBL/GenBank/DDBJ databases">
        <authorList>
            <person name="Dougan E. K."/>
            <person name="Rhodes N."/>
            <person name="Thang M."/>
            <person name="Chan C."/>
        </authorList>
    </citation>
    <scope>NUCLEOTIDE SEQUENCE</scope>
</reference>
<keyword evidence="1" id="KW-0472">Membrane</keyword>
<accession>A0A812Y7W3</accession>
<name>A0A812Y7W3_SYMPI</name>
<comment type="caution">
    <text evidence="2">The sequence shown here is derived from an EMBL/GenBank/DDBJ whole genome shotgun (WGS) entry which is preliminary data.</text>
</comment>
<dbReference type="Proteomes" id="UP000649617">
    <property type="component" value="Unassembled WGS sequence"/>
</dbReference>
<keyword evidence="3" id="KW-1185">Reference proteome</keyword>
<protein>
    <submittedName>
        <fullName evidence="2">Uncharacterized protein</fullName>
    </submittedName>
</protein>
<sequence>MPAPVLEATEATNAAIKDCLEEGCSVEALMELDKKLAKDEATIKKSLDTLHSSQAEEYSEESKEQIAWLSNYLDRSGSLRAQLQAVKTLKAEGDLAAQLVRAASVAFGGGRKGDYPKASAIAFASSAAELMCHYNGPEEDGIQACALAAAASSCRTVICSAFVKDRIRAEFVLNEDVKTRALEPRREDAHSVNVTSTASITSIADIGTVVGSPSVSFAFPRANPGGAAEKMRLAKYETADADGNPVNALLKPQKDGDEEESLEETTEEKVKAYGILTSYALLFLIPLTVFAAVLLGIWTPGTDLDIGASKNSPYRSMGAISRFDEAMDQQRRDYENRGEREY</sequence>
<evidence type="ECO:0000256" key="1">
    <source>
        <dbReference type="SAM" id="Phobius"/>
    </source>
</evidence>
<proteinExistence type="predicted"/>